<feature type="domain" description="Polyphosphate kinase C-terminal" evidence="13">
    <location>
        <begin position="347"/>
        <end position="511"/>
    </location>
</feature>
<dbReference type="SUPFAM" id="SSF140356">
    <property type="entry name" value="PPK N-terminal domain-like"/>
    <property type="match status" value="1"/>
</dbReference>
<dbReference type="InterPro" id="IPR025200">
    <property type="entry name" value="PPK_C_dom2"/>
</dbReference>
<feature type="binding site" evidence="8">
    <location>
        <position position="390"/>
    </location>
    <ligand>
        <name>Mg(2+)</name>
        <dbReference type="ChEBI" id="CHEBI:18420"/>
    </ligand>
</feature>
<dbReference type="RefSeq" id="WP_277751590.1">
    <property type="nucleotide sequence ID" value="NZ_QBEW01000001.1"/>
</dbReference>
<evidence type="ECO:0000256" key="4">
    <source>
        <dbReference type="ARBA" id="ARBA00022741"/>
    </source>
</evidence>
<evidence type="ECO:0000256" key="3">
    <source>
        <dbReference type="ARBA" id="ARBA00022723"/>
    </source>
</evidence>
<evidence type="ECO:0000313" key="15">
    <source>
        <dbReference type="Proteomes" id="UP000280791"/>
    </source>
</evidence>
<feature type="binding site" evidence="8">
    <location>
        <position position="579"/>
    </location>
    <ligand>
        <name>ATP</name>
        <dbReference type="ChEBI" id="CHEBI:30616"/>
    </ligand>
</feature>
<dbReference type="Pfam" id="PF13089">
    <property type="entry name" value="PP_kinase_N"/>
    <property type="match status" value="1"/>
</dbReference>
<comment type="PTM">
    <text evidence="8 9">An intermediate of this reaction is the autophosphorylated ppk in which a phosphate is covalently linked to a histidine residue through a N-P bond.</text>
</comment>
<keyword evidence="4 8" id="KW-0547">Nucleotide-binding</keyword>
<evidence type="ECO:0000259" key="11">
    <source>
        <dbReference type="Pfam" id="PF13089"/>
    </source>
</evidence>
<feature type="domain" description="Polyphosphate kinase middle" evidence="10">
    <location>
        <begin position="133"/>
        <end position="317"/>
    </location>
</feature>
<feature type="binding site" evidence="8">
    <location>
        <position position="55"/>
    </location>
    <ligand>
        <name>ATP</name>
        <dbReference type="ChEBI" id="CHEBI:30616"/>
    </ligand>
</feature>
<keyword evidence="1 8" id="KW-0597">Phosphoprotein</keyword>
<name>A0A497YBH0_9BACL</name>
<dbReference type="InterPro" id="IPR025198">
    <property type="entry name" value="PPK_N_dom"/>
</dbReference>
<dbReference type="Gene3D" id="1.20.58.310">
    <property type="entry name" value="Polyphosphate kinase N-terminal domain"/>
    <property type="match status" value="1"/>
</dbReference>
<dbReference type="NCBIfam" id="NF003918">
    <property type="entry name" value="PRK05443.1-2"/>
    <property type="match status" value="1"/>
</dbReference>
<dbReference type="InterPro" id="IPR041108">
    <property type="entry name" value="PP_kinase_C_1"/>
</dbReference>
<dbReference type="PIRSF" id="PIRSF015589">
    <property type="entry name" value="PP_kinase"/>
    <property type="match status" value="1"/>
</dbReference>
<dbReference type="Pfam" id="PF02503">
    <property type="entry name" value="PP_kinase"/>
    <property type="match status" value="1"/>
</dbReference>
<dbReference type="InterPro" id="IPR003414">
    <property type="entry name" value="PP_kinase"/>
</dbReference>
<dbReference type="EMBL" id="RCCP01000010">
    <property type="protein sequence ID" value="RLJ81276.1"/>
    <property type="molecule type" value="Genomic_DNA"/>
</dbReference>
<dbReference type="InterPro" id="IPR036832">
    <property type="entry name" value="PPK_N_dom_sf"/>
</dbReference>
<dbReference type="FunFam" id="3.30.870.10:FF:000001">
    <property type="entry name" value="Polyphosphate kinase"/>
    <property type="match status" value="1"/>
</dbReference>
<feature type="binding site" evidence="8">
    <location>
        <position position="420"/>
    </location>
    <ligand>
        <name>Mg(2+)</name>
        <dbReference type="ChEBI" id="CHEBI:18420"/>
    </ligand>
</feature>
<evidence type="ECO:0000313" key="14">
    <source>
        <dbReference type="EMBL" id="RLJ81276.1"/>
    </source>
</evidence>
<dbReference type="PANTHER" id="PTHR30218">
    <property type="entry name" value="POLYPHOSPHATE KINASE"/>
    <property type="match status" value="1"/>
</dbReference>
<feature type="active site" description="Phosphohistidine intermediate" evidence="8">
    <location>
        <position position="450"/>
    </location>
</feature>
<dbReference type="CDD" id="cd09168">
    <property type="entry name" value="PLDc_PaPPK1_C2_like"/>
    <property type="match status" value="1"/>
</dbReference>
<dbReference type="PANTHER" id="PTHR30218:SF0">
    <property type="entry name" value="POLYPHOSPHATE KINASE"/>
    <property type="match status" value="1"/>
</dbReference>
<dbReference type="NCBIfam" id="TIGR03705">
    <property type="entry name" value="poly_P_kin"/>
    <property type="match status" value="1"/>
</dbReference>
<evidence type="ECO:0000256" key="8">
    <source>
        <dbReference type="HAMAP-Rule" id="MF_00347"/>
    </source>
</evidence>
<dbReference type="Gene3D" id="3.30.1840.10">
    <property type="entry name" value="Polyphosphate kinase middle domain"/>
    <property type="match status" value="1"/>
</dbReference>
<dbReference type="Proteomes" id="UP000280791">
    <property type="component" value="Unassembled WGS sequence"/>
</dbReference>
<evidence type="ECO:0000259" key="10">
    <source>
        <dbReference type="Pfam" id="PF02503"/>
    </source>
</evidence>
<dbReference type="GO" id="GO:0008976">
    <property type="term" value="F:polyphosphate kinase activity"/>
    <property type="evidence" value="ECO:0007669"/>
    <property type="project" value="UniProtKB-UniRule"/>
</dbReference>
<feature type="domain" description="Polyphosphate kinase N-terminal" evidence="11">
    <location>
        <begin position="17"/>
        <end position="123"/>
    </location>
</feature>
<keyword evidence="5 8" id="KW-0418">Kinase</keyword>
<evidence type="ECO:0000256" key="6">
    <source>
        <dbReference type="ARBA" id="ARBA00022840"/>
    </source>
</evidence>
<comment type="catalytic activity">
    <reaction evidence="8 9">
        <text>[phosphate](n) + ATP = [phosphate](n+1) + ADP</text>
        <dbReference type="Rhea" id="RHEA:19573"/>
        <dbReference type="Rhea" id="RHEA-COMP:9859"/>
        <dbReference type="Rhea" id="RHEA-COMP:14280"/>
        <dbReference type="ChEBI" id="CHEBI:16838"/>
        <dbReference type="ChEBI" id="CHEBI:30616"/>
        <dbReference type="ChEBI" id="CHEBI:456216"/>
        <dbReference type="EC" id="2.7.4.1"/>
    </reaction>
</comment>
<dbReference type="GO" id="GO:0009358">
    <property type="term" value="C:polyphosphate kinase complex"/>
    <property type="evidence" value="ECO:0007669"/>
    <property type="project" value="InterPro"/>
</dbReference>
<dbReference type="EC" id="2.7.4.1" evidence="8 9"/>
<protein>
    <recommendedName>
        <fullName evidence="8 9">Polyphosphate kinase</fullName>
        <ecNumber evidence="8 9">2.7.4.1</ecNumber>
    </recommendedName>
    <alternativeName>
        <fullName evidence="8">ATP-polyphosphate phosphotransferase</fullName>
    </alternativeName>
    <alternativeName>
        <fullName evidence="8">Polyphosphoric acid kinase</fullName>
    </alternativeName>
</protein>
<keyword evidence="6 8" id="KW-0067">ATP-binding</keyword>
<organism evidence="14 15">
    <name type="scientific">Planococcus citreus</name>
    <dbReference type="NCBI Taxonomy" id="1373"/>
    <lineage>
        <taxon>Bacteria</taxon>
        <taxon>Bacillati</taxon>
        <taxon>Bacillota</taxon>
        <taxon>Bacilli</taxon>
        <taxon>Bacillales</taxon>
        <taxon>Caryophanaceae</taxon>
        <taxon>Planococcus</taxon>
    </lineage>
</organism>
<evidence type="ECO:0000256" key="1">
    <source>
        <dbReference type="ARBA" id="ARBA00022553"/>
    </source>
</evidence>
<feature type="binding site" evidence="8">
    <location>
        <position position="607"/>
    </location>
    <ligand>
        <name>ATP</name>
        <dbReference type="ChEBI" id="CHEBI:30616"/>
    </ligand>
</feature>
<dbReference type="GO" id="GO:0046872">
    <property type="term" value="F:metal ion binding"/>
    <property type="evidence" value="ECO:0007669"/>
    <property type="project" value="UniProtKB-KW"/>
</dbReference>
<dbReference type="GO" id="GO:0006799">
    <property type="term" value="P:polyphosphate biosynthetic process"/>
    <property type="evidence" value="ECO:0007669"/>
    <property type="project" value="UniProtKB-UniRule"/>
</dbReference>
<dbReference type="HAMAP" id="MF_00347">
    <property type="entry name" value="Polyphosphate_kinase"/>
    <property type="match status" value="1"/>
</dbReference>
<dbReference type="Pfam" id="PF13090">
    <property type="entry name" value="PP_kinase_C"/>
    <property type="match status" value="1"/>
</dbReference>
<keyword evidence="2 8" id="KW-0808">Transferase</keyword>
<proteinExistence type="inferred from homology"/>
<dbReference type="CDD" id="cd09165">
    <property type="entry name" value="PLDc_PaPPK1_C1_like"/>
    <property type="match status" value="1"/>
</dbReference>
<gene>
    <name evidence="8" type="primary">ppk</name>
    <name evidence="14" type="ORF">DFR62_3435</name>
</gene>
<evidence type="ECO:0000256" key="2">
    <source>
        <dbReference type="ARBA" id="ARBA00022679"/>
    </source>
</evidence>
<feature type="domain" description="Polyphosphate kinase C-terminal" evidence="12">
    <location>
        <begin position="518"/>
        <end position="690"/>
    </location>
</feature>
<evidence type="ECO:0000259" key="13">
    <source>
        <dbReference type="Pfam" id="PF17941"/>
    </source>
</evidence>
<dbReference type="SUPFAM" id="SSF143724">
    <property type="entry name" value="PHP14-like"/>
    <property type="match status" value="1"/>
</dbReference>
<dbReference type="GO" id="GO:0005524">
    <property type="term" value="F:ATP binding"/>
    <property type="evidence" value="ECO:0007669"/>
    <property type="project" value="UniProtKB-KW"/>
</dbReference>
<dbReference type="AlphaFoldDB" id="A0A497YBH0"/>
<dbReference type="Gene3D" id="3.30.870.10">
    <property type="entry name" value="Endonuclease Chain A"/>
    <property type="match status" value="2"/>
</dbReference>
<keyword evidence="3 8" id="KW-0479">Metal-binding</keyword>
<evidence type="ECO:0000256" key="5">
    <source>
        <dbReference type="ARBA" id="ARBA00022777"/>
    </source>
</evidence>
<dbReference type="NCBIfam" id="NF003921">
    <property type="entry name" value="PRK05443.2-2"/>
    <property type="match status" value="1"/>
</dbReference>
<dbReference type="Pfam" id="PF17941">
    <property type="entry name" value="PP_kinase_C_1"/>
    <property type="match status" value="1"/>
</dbReference>
<dbReference type="InterPro" id="IPR036830">
    <property type="entry name" value="PP_kinase_middle_dom_sf"/>
</dbReference>
<evidence type="ECO:0000256" key="9">
    <source>
        <dbReference type="RuleBase" id="RU003800"/>
    </source>
</evidence>
<dbReference type="NCBIfam" id="NF003920">
    <property type="entry name" value="PRK05443.2-1"/>
    <property type="match status" value="1"/>
</dbReference>
<accession>A0A497YBH0</accession>
<feature type="binding site" evidence="8">
    <location>
        <position position="483"/>
    </location>
    <ligand>
        <name>ATP</name>
        <dbReference type="ChEBI" id="CHEBI:30616"/>
    </ligand>
</feature>
<evidence type="ECO:0000256" key="7">
    <source>
        <dbReference type="ARBA" id="ARBA00022842"/>
    </source>
</evidence>
<comment type="function">
    <text evidence="8 9">Catalyzes the reversible transfer of the terminal phosphate of ATP to form a long-chain polyphosphate (polyP).</text>
</comment>
<dbReference type="InterPro" id="IPR024953">
    <property type="entry name" value="PP_kinase_middle"/>
</dbReference>
<comment type="cofactor">
    <cofactor evidence="8">
        <name>Mg(2+)</name>
        <dbReference type="ChEBI" id="CHEBI:18420"/>
    </cofactor>
</comment>
<evidence type="ECO:0000259" key="12">
    <source>
        <dbReference type="Pfam" id="PF13090"/>
    </source>
</evidence>
<comment type="caution">
    <text evidence="14">The sequence shown here is derived from an EMBL/GenBank/DDBJ whole genome shotgun (WGS) entry which is preliminary data.</text>
</comment>
<keyword evidence="15" id="KW-1185">Reference proteome</keyword>
<dbReference type="SUPFAM" id="SSF56024">
    <property type="entry name" value="Phospholipase D/nuclease"/>
    <property type="match status" value="2"/>
</dbReference>
<dbReference type="NCBIfam" id="NF003917">
    <property type="entry name" value="PRK05443.1-1"/>
    <property type="match status" value="1"/>
</dbReference>
<keyword evidence="7 8" id="KW-0460">Magnesium</keyword>
<sequence length="705" mass="81514">MGKKKEDMIQLNNPSYYNNRELSWLAFNERVLQEALDPRNPLLEKLKFLAIFSSNLDEFFMVRVAGLQDQVKVGFNKPENKAGMTPKQQLHEIALKNHQLVNLQYDTLRKILYPKLQREHVHFLKVRELSDSQQEALEVYFDEHIFPVLTPMAIDAYRPFPMLLNKSINLAVVLEDTAKEADSEQRTRTAIVQLPAMLERFVQLPENGGLRKLLMLEDVIGFFIGKLFHGYEVKSTTVFRITRNADMTIHEEGARDLLKEIEEELRKRKWGAAVRLEVQKDGLDPVILDYLMDELEVHPKDVYEIDGFLDLTVFFGFYKKMAPIWEHLVYEGKISQLPVGMENGKAIFAKIADEDVFLHHPYESFEPVVEFISEAADDPDVLAIKQTLYRVSGDSPVINALKRAAENGKQVTVLVELKARFDEENNVHWAKELEKAGCHVIYGMTHLKTHSKITLVVRKKQGRIERFVHLGTGNYNDQTAKIYTDMSLFTSKKEIGIDATNFFNYLSGYTEKPEFHYLSVAPFSIRKDILHLIDSEIRYEKKYGNGHIVAKMNSLTDKIIIMKLYEASRAGVKIDLIVRGICCLRPGIPEVSDNIRVRSIVGRLLEHSRVYYFHQNGKEKTFLSSADMMTRNLNNRIEILFPILDKRVKGQVWDILELGLRDNVKAREQDEEGNYGYVRRMEGQAVIDSQMELFERAYQVAEDEE</sequence>
<reference evidence="14 15" key="1">
    <citation type="submission" date="2018-10" db="EMBL/GenBank/DDBJ databases">
        <title>Genomic Encyclopedia of Type Strains, Phase IV (KMG-IV): sequencing the most valuable type-strain genomes for metagenomic binning, comparative biology and taxonomic classification.</title>
        <authorList>
            <person name="Goeker M."/>
        </authorList>
    </citation>
    <scope>NUCLEOTIDE SEQUENCE [LARGE SCALE GENOMIC DNA]</scope>
    <source>
        <strain evidence="14 15">DSM 20549</strain>
    </source>
</reference>
<comment type="similarity">
    <text evidence="8 9">Belongs to the polyphosphate kinase 1 (PPK1) family.</text>
</comment>